<comment type="caution">
    <text evidence="5">The sequence shown here is derived from an EMBL/GenBank/DDBJ whole genome shotgun (WGS) entry which is preliminary data.</text>
</comment>
<feature type="binding site" evidence="3">
    <location>
        <position position="50"/>
    </location>
    <ligand>
        <name>ATP</name>
        <dbReference type="ChEBI" id="CHEBI:30616"/>
    </ligand>
</feature>
<dbReference type="InterPro" id="IPR011009">
    <property type="entry name" value="Kinase-like_dom_sf"/>
</dbReference>
<dbReference type="OrthoDB" id="9788659at2"/>
<dbReference type="PANTHER" id="PTHR24348">
    <property type="entry name" value="SERINE/THREONINE-PROTEIN KINASE UNC-51-RELATED"/>
    <property type="match status" value="1"/>
</dbReference>
<dbReference type="CDD" id="cd14014">
    <property type="entry name" value="STKc_PknB_like"/>
    <property type="match status" value="1"/>
</dbReference>
<keyword evidence="5" id="KW-0808">Transferase</keyword>
<keyword evidence="6" id="KW-1185">Reference proteome</keyword>
<proteinExistence type="predicted"/>
<dbReference type="PROSITE" id="PS50011">
    <property type="entry name" value="PROTEIN_KINASE_DOM"/>
    <property type="match status" value="1"/>
</dbReference>
<dbReference type="Proteomes" id="UP000276103">
    <property type="component" value="Unassembled WGS sequence"/>
</dbReference>
<dbReference type="InterPro" id="IPR017441">
    <property type="entry name" value="Protein_kinase_ATP_BS"/>
</dbReference>
<dbReference type="SUPFAM" id="SSF56112">
    <property type="entry name" value="Protein kinase-like (PK-like)"/>
    <property type="match status" value="1"/>
</dbReference>
<dbReference type="RefSeq" id="WP_127054840.1">
    <property type="nucleotide sequence ID" value="NZ_RSCM01000009.1"/>
</dbReference>
<dbReference type="Pfam" id="PF00069">
    <property type="entry name" value="Pkinase"/>
    <property type="match status" value="1"/>
</dbReference>
<evidence type="ECO:0000313" key="6">
    <source>
        <dbReference type="Proteomes" id="UP000276103"/>
    </source>
</evidence>
<keyword evidence="5" id="KW-0418">Kinase</keyword>
<gene>
    <name evidence="5" type="ORF">DSM107003_29370</name>
</gene>
<dbReference type="EMBL" id="RSCM01000009">
    <property type="protein sequence ID" value="RUS95761.1"/>
    <property type="molecule type" value="Genomic_DNA"/>
</dbReference>
<keyword evidence="5" id="KW-0723">Serine/threonine-protein kinase</keyword>
<evidence type="ECO:0000259" key="4">
    <source>
        <dbReference type="PROSITE" id="PS50011"/>
    </source>
</evidence>
<dbReference type="PROSITE" id="PS00107">
    <property type="entry name" value="PROTEIN_KINASE_ATP"/>
    <property type="match status" value="1"/>
</dbReference>
<name>A0A433UPL1_ANAVA</name>
<dbReference type="GO" id="GO:0005737">
    <property type="term" value="C:cytoplasm"/>
    <property type="evidence" value="ECO:0007669"/>
    <property type="project" value="TreeGrafter"/>
</dbReference>
<dbReference type="InterPro" id="IPR000719">
    <property type="entry name" value="Prot_kinase_dom"/>
</dbReference>
<reference evidence="5 6" key="1">
    <citation type="journal article" date="2019" name="Genome Biol. Evol.">
        <title>Day and night: Metabolic profiles and evolutionary relationships of six axenic non-marine cyanobacteria.</title>
        <authorList>
            <person name="Will S.E."/>
            <person name="Henke P."/>
            <person name="Boedeker C."/>
            <person name="Huang S."/>
            <person name="Brinkmann H."/>
            <person name="Rohde M."/>
            <person name="Jarek M."/>
            <person name="Friedl T."/>
            <person name="Seufert S."/>
            <person name="Schumacher M."/>
            <person name="Overmann J."/>
            <person name="Neumann-Schaal M."/>
            <person name="Petersen J."/>
        </authorList>
    </citation>
    <scope>NUCLEOTIDE SEQUENCE [LARGE SCALE GENOMIC DNA]</scope>
    <source>
        <strain evidence="5 6">SAG 1403-4b</strain>
    </source>
</reference>
<evidence type="ECO:0000256" key="1">
    <source>
        <dbReference type="ARBA" id="ARBA00022741"/>
    </source>
</evidence>
<keyword evidence="2 3" id="KW-0067">ATP-binding</keyword>
<organism evidence="5 6">
    <name type="scientific">Trichormus variabilis SAG 1403-4b</name>
    <dbReference type="NCBI Taxonomy" id="447716"/>
    <lineage>
        <taxon>Bacteria</taxon>
        <taxon>Bacillati</taxon>
        <taxon>Cyanobacteriota</taxon>
        <taxon>Cyanophyceae</taxon>
        <taxon>Nostocales</taxon>
        <taxon>Nostocaceae</taxon>
        <taxon>Trichormus</taxon>
    </lineage>
</organism>
<evidence type="ECO:0000313" key="5">
    <source>
        <dbReference type="EMBL" id="RUS95761.1"/>
    </source>
</evidence>
<dbReference type="SMART" id="SM00220">
    <property type="entry name" value="S_TKc"/>
    <property type="match status" value="1"/>
</dbReference>
<evidence type="ECO:0000256" key="2">
    <source>
        <dbReference type="ARBA" id="ARBA00022840"/>
    </source>
</evidence>
<accession>A0A433UPL1</accession>
<dbReference type="InterPro" id="IPR045269">
    <property type="entry name" value="Atg1-like"/>
</dbReference>
<feature type="domain" description="Protein kinase" evidence="4">
    <location>
        <begin position="20"/>
        <end position="297"/>
    </location>
</feature>
<evidence type="ECO:0000256" key="3">
    <source>
        <dbReference type="PROSITE-ProRule" id="PRU10141"/>
    </source>
</evidence>
<sequence length="520" mass="59663">MNEYKNESDIYIGKLLNNRYSIKSLLGKGGMGRVYLAEDVSKSCMLVAVKILSLNIANQQTAQRFGREIFIGAQLGRKSPHITRVLTYGITNERVPFYVMEYLCGKTIKQILKVESLTITKFIEFTQQICLGLHCAHQGVTLDGKIYPVIHRDIKPENIFINHHGKKSEIVKILDFGIAKFLTESSGMTMTESFIGSLPYSSPEHMQGEKILDVRSDIYSLGVLMFEMLTGKHPFHTTNHSFSIWCKLHCVQTPPTFEEVNPQVKIPDELQQLVRRCLAKNVNGRPKNVREILDNLAKIKTQINDNGFSSDPVQIVPLTSNSEKECWQKHWPKNKPVALICFPQLLQTAKGNIATFWAMLPQAEIMKFKGKIYTTEFISNMDNYPMVLWVTMLYDDQSALTRWLSYYLDLKEIREEKILQTLAGTGYYHLLFFACEEPHKCSYVTTFILTAQQRKTLADNINLSQKFDQKIISSSQGKSLLKKEYEKLRLEVSKNLNTPDKKSTIILKSWLVKLFDLFKS</sequence>
<dbReference type="Gene3D" id="3.30.200.20">
    <property type="entry name" value="Phosphorylase Kinase, domain 1"/>
    <property type="match status" value="1"/>
</dbReference>
<dbReference type="GO" id="GO:0005524">
    <property type="term" value="F:ATP binding"/>
    <property type="evidence" value="ECO:0007669"/>
    <property type="project" value="UniProtKB-UniRule"/>
</dbReference>
<dbReference type="Gene3D" id="1.10.510.10">
    <property type="entry name" value="Transferase(Phosphotransferase) domain 1"/>
    <property type="match status" value="1"/>
</dbReference>
<dbReference type="PROSITE" id="PS00108">
    <property type="entry name" value="PROTEIN_KINASE_ST"/>
    <property type="match status" value="1"/>
</dbReference>
<dbReference type="GO" id="GO:0004674">
    <property type="term" value="F:protein serine/threonine kinase activity"/>
    <property type="evidence" value="ECO:0007669"/>
    <property type="project" value="UniProtKB-KW"/>
</dbReference>
<keyword evidence="1 3" id="KW-0547">Nucleotide-binding</keyword>
<dbReference type="AlphaFoldDB" id="A0A433UPL1"/>
<dbReference type="InterPro" id="IPR008271">
    <property type="entry name" value="Ser/Thr_kinase_AS"/>
</dbReference>
<protein>
    <submittedName>
        <fullName evidence="5">Serine/threonine protein kinase</fullName>
    </submittedName>
</protein>